<evidence type="ECO:0000313" key="3">
    <source>
        <dbReference type="Proteomes" id="UP000193560"/>
    </source>
</evidence>
<comment type="caution">
    <text evidence="2">The sequence shown here is derived from an EMBL/GenBank/DDBJ whole genome shotgun (WGS) entry which is preliminary data.</text>
</comment>
<sequence length="141" mass="15390">MNPASPLVTFTPNHENKKRKSNMEDSFMALPSKRINTGYDSPDSMTMIEDDATMNQVHPFPEAVTTTTATAINIPSIPVDNRASNMDYHLSLNATTPAYAPCDTSYGMSESHPRPSTPPFSMTLAHYNEASGGYTSSHIGF</sequence>
<reference evidence="2 3" key="1">
    <citation type="submission" date="2016-07" db="EMBL/GenBank/DDBJ databases">
        <title>Pervasive Adenine N6-methylation of Active Genes in Fungi.</title>
        <authorList>
            <consortium name="DOE Joint Genome Institute"/>
            <person name="Mondo S.J."/>
            <person name="Dannebaum R.O."/>
            <person name="Kuo R.C."/>
            <person name="Labutti K."/>
            <person name="Haridas S."/>
            <person name="Kuo A."/>
            <person name="Salamov A."/>
            <person name="Ahrendt S.R."/>
            <person name="Lipzen A."/>
            <person name="Sullivan W."/>
            <person name="Andreopoulos W.B."/>
            <person name="Clum A."/>
            <person name="Lindquist E."/>
            <person name="Daum C."/>
            <person name="Ramamoorthy G.K."/>
            <person name="Gryganskyi A."/>
            <person name="Culley D."/>
            <person name="Magnuson J.K."/>
            <person name="James T.Y."/>
            <person name="O'Malley M.A."/>
            <person name="Stajich J.E."/>
            <person name="Spatafora J.W."/>
            <person name="Visel A."/>
            <person name="Grigoriev I.V."/>
        </authorList>
    </citation>
    <scope>NUCLEOTIDE SEQUENCE [LARGE SCALE GENOMIC DNA]</scope>
    <source>
        <strain evidence="2 3">NRRL 1336</strain>
    </source>
</reference>
<keyword evidence="3" id="KW-1185">Reference proteome</keyword>
<gene>
    <name evidence="2" type="ORF">BCR42DRAFT_400610</name>
</gene>
<accession>A0A1X2J1B4</accession>
<name>A0A1X2J1B4_9FUNG</name>
<evidence type="ECO:0000313" key="2">
    <source>
        <dbReference type="EMBL" id="ORZ25649.1"/>
    </source>
</evidence>
<dbReference type="AlphaFoldDB" id="A0A1X2J1B4"/>
<dbReference type="Proteomes" id="UP000193560">
    <property type="component" value="Unassembled WGS sequence"/>
</dbReference>
<feature type="region of interest" description="Disordered" evidence="1">
    <location>
        <begin position="1"/>
        <end position="23"/>
    </location>
</feature>
<organism evidence="2 3">
    <name type="scientific">Absidia repens</name>
    <dbReference type="NCBI Taxonomy" id="90262"/>
    <lineage>
        <taxon>Eukaryota</taxon>
        <taxon>Fungi</taxon>
        <taxon>Fungi incertae sedis</taxon>
        <taxon>Mucoromycota</taxon>
        <taxon>Mucoromycotina</taxon>
        <taxon>Mucoromycetes</taxon>
        <taxon>Mucorales</taxon>
        <taxon>Cunninghamellaceae</taxon>
        <taxon>Absidia</taxon>
    </lineage>
</organism>
<proteinExistence type="predicted"/>
<evidence type="ECO:0000256" key="1">
    <source>
        <dbReference type="SAM" id="MobiDB-lite"/>
    </source>
</evidence>
<protein>
    <submittedName>
        <fullName evidence="2">Uncharacterized protein</fullName>
    </submittedName>
</protein>
<dbReference type="OrthoDB" id="2245921at2759"/>
<dbReference type="EMBL" id="MCGE01000001">
    <property type="protein sequence ID" value="ORZ25649.1"/>
    <property type="molecule type" value="Genomic_DNA"/>
</dbReference>